<feature type="binding site" evidence="10">
    <location>
        <position position="439"/>
    </location>
    <ligand>
        <name>substrate</name>
    </ligand>
</feature>
<evidence type="ECO:0000259" key="16">
    <source>
        <dbReference type="PROSITE" id="PS51084"/>
    </source>
</evidence>
<comment type="cofactor">
    <cofactor evidence="1 13">
        <name>Mn(2+)</name>
        <dbReference type="ChEBI" id="CHEBI:29035"/>
    </cofactor>
</comment>
<reference evidence="17 18" key="1">
    <citation type="submission" date="2024-11" db="EMBL/GenBank/DDBJ databases">
        <title>Chromosome-level genome assembly of the freshwater bivalve Anodonta woodiana.</title>
        <authorList>
            <person name="Chen X."/>
        </authorList>
    </citation>
    <scope>NUCLEOTIDE SEQUENCE [LARGE SCALE GENOMIC DNA]</scope>
    <source>
        <strain evidence="17">MN2024</strain>
        <tissue evidence="17">Gills</tissue>
    </source>
</reference>
<feature type="domain" description="HIT" evidence="16">
    <location>
        <begin position="342"/>
        <end position="450"/>
    </location>
</feature>
<dbReference type="CDD" id="cd07572">
    <property type="entry name" value="nit"/>
    <property type="match status" value="1"/>
</dbReference>
<keyword evidence="18" id="KW-1185">Reference proteome</keyword>
<sequence>MSCWTRLVAQTHFTFQSQICLASRHIIHNFRVSCRTLTSKMEGKKDSASSINSTSWPMIGICQLTCTEDKEHNFHTCENLIRTAKTKGAQMVFLPEAFDFIGQSKSDSVAMAETLDGSIISRYKSLAKGLGVWLSLGGFHQKVSSETERIFNTHVIIDADGGIQATYNKTHLFDLDIKGKVRLCESDYTVPGREICPPVETPVGKIGLATCYDLRFPELSLGLTAQGAEVLTFPSAFTVTTGMAHWEVLLRSRAIECQCYVVAAAQTGSHNSKRSSYGHAMIVDPWGTVVAQCREGTDVCVAELNLDYLRQVRTQMPVAQHRRHDLYGHIHFSSRGLIDSQEFYQFGTIQISRKNVFFRSSLSFAFVNIKPVVPGHVLVSPLRIVPRLADLTETEIADLFSTVRKVSGIVQHHFSATSMTVGVQDGPEAGQSVQHVHVHILPRRKGDFSKNDDVYPELEEHERELQISMDGKSQQVRTSKDMETEAAQLRSLFS</sequence>
<comment type="similarity">
    <text evidence="8">In the N-terminal section; belongs to the UPF0012 family.</text>
</comment>
<dbReference type="SUPFAM" id="SSF56317">
    <property type="entry name" value="Carbon-nitrogen hydrolase"/>
    <property type="match status" value="1"/>
</dbReference>
<evidence type="ECO:0000256" key="1">
    <source>
        <dbReference type="ARBA" id="ARBA00001936"/>
    </source>
</evidence>
<comment type="caution">
    <text evidence="17">The sequence shown here is derived from an EMBL/GenBank/DDBJ whole genome shotgun (WGS) entry which is preliminary data.</text>
</comment>
<dbReference type="Gene3D" id="3.30.428.10">
    <property type="entry name" value="HIT-like"/>
    <property type="match status" value="1"/>
</dbReference>
<dbReference type="Pfam" id="PF01230">
    <property type="entry name" value="HIT"/>
    <property type="match status" value="1"/>
</dbReference>
<dbReference type="InterPro" id="IPR011146">
    <property type="entry name" value="HIT-like"/>
</dbReference>
<dbReference type="InterPro" id="IPR036526">
    <property type="entry name" value="C-N_Hydrolase_sf"/>
</dbReference>
<dbReference type="InterPro" id="IPR045254">
    <property type="entry name" value="Nit1/2_C-N_Hydrolase"/>
</dbReference>
<dbReference type="PROSITE" id="PS01227">
    <property type="entry name" value="UPF0012"/>
    <property type="match status" value="1"/>
</dbReference>
<dbReference type="Proteomes" id="UP001634394">
    <property type="component" value="Unassembled WGS sequence"/>
</dbReference>
<keyword evidence="4 13" id="KW-0378">Hydrolase</keyword>
<proteinExistence type="inferred from homology"/>
<evidence type="ECO:0000256" key="7">
    <source>
        <dbReference type="ARBA" id="ARBA00057461"/>
    </source>
</evidence>
<dbReference type="CDD" id="cd01275">
    <property type="entry name" value="FHIT"/>
    <property type="match status" value="1"/>
</dbReference>
<organism evidence="17 18">
    <name type="scientific">Sinanodonta woodiana</name>
    <name type="common">Chinese pond mussel</name>
    <name type="synonym">Anodonta woodiana</name>
    <dbReference type="NCBI Taxonomy" id="1069815"/>
    <lineage>
        <taxon>Eukaryota</taxon>
        <taxon>Metazoa</taxon>
        <taxon>Spiralia</taxon>
        <taxon>Lophotrochozoa</taxon>
        <taxon>Mollusca</taxon>
        <taxon>Bivalvia</taxon>
        <taxon>Autobranchia</taxon>
        <taxon>Heteroconchia</taxon>
        <taxon>Palaeoheterodonta</taxon>
        <taxon>Unionida</taxon>
        <taxon>Unionoidea</taxon>
        <taxon>Unionidae</taxon>
        <taxon>Unioninae</taxon>
        <taxon>Sinanodonta</taxon>
    </lineage>
</organism>
<dbReference type="FunFam" id="3.30.428.10:FF:000011">
    <property type="entry name" value="Fragile histidine triad"/>
    <property type="match status" value="1"/>
</dbReference>
<dbReference type="Pfam" id="PF00795">
    <property type="entry name" value="CN_hydrolase"/>
    <property type="match status" value="1"/>
</dbReference>
<evidence type="ECO:0000259" key="15">
    <source>
        <dbReference type="PROSITE" id="PS50263"/>
    </source>
</evidence>
<evidence type="ECO:0000256" key="4">
    <source>
        <dbReference type="ARBA" id="ARBA00022801"/>
    </source>
</evidence>
<evidence type="ECO:0000256" key="10">
    <source>
        <dbReference type="PIRSR" id="PIRSR639383-2"/>
    </source>
</evidence>
<dbReference type="Gene3D" id="3.60.110.10">
    <property type="entry name" value="Carbon-nitrogen hydrolase"/>
    <property type="match status" value="1"/>
</dbReference>
<keyword evidence="5" id="KW-0511">Multifunctional enzyme</keyword>
<evidence type="ECO:0000256" key="8">
    <source>
        <dbReference type="ARBA" id="ARBA00061127"/>
    </source>
</evidence>
<dbReference type="SUPFAM" id="SSF54197">
    <property type="entry name" value="HIT-like"/>
    <property type="match status" value="1"/>
</dbReference>
<accession>A0ABD3UX11</accession>
<dbReference type="GO" id="GO:0047710">
    <property type="term" value="F:bis(5'-adenosyl)-triphosphatase activity"/>
    <property type="evidence" value="ECO:0007669"/>
    <property type="project" value="UniProtKB-UniRule"/>
</dbReference>
<dbReference type="FunFam" id="3.60.110.10:FF:000005">
    <property type="entry name" value="nitrilase homolog 1 isoform X1"/>
    <property type="match status" value="1"/>
</dbReference>
<dbReference type="InterPro" id="IPR003010">
    <property type="entry name" value="C-N_Hydrolase"/>
</dbReference>
<dbReference type="PROSITE" id="PS00892">
    <property type="entry name" value="HIT_1"/>
    <property type="match status" value="1"/>
</dbReference>
<evidence type="ECO:0000256" key="12">
    <source>
        <dbReference type="PROSITE-ProRule" id="PRU00464"/>
    </source>
</evidence>
<dbReference type="PANTHER" id="PTHR23088">
    <property type="entry name" value="NITRILASE-RELATED"/>
    <property type="match status" value="1"/>
</dbReference>
<feature type="active site" description="Tele-AMP-histidine intermediate" evidence="9">
    <location>
        <position position="437"/>
    </location>
</feature>
<evidence type="ECO:0000256" key="3">
    <source>
        <dbReference type="ARBA" id="ARBA00022741"/>
    </source>
</evidence>
<feature type="binding site" evidence="10">
    <location>
        <begin position="430"/>
        <end position="433"/>
    </location>
    <ligand>
        <name>substrate</name>
    </ligand>
</feature>
<dbReference type="EMBL" id="JBJQND010000015">
    <property type="protein sequence ID" value="KAL3853722.1"/>
    <property type="molecule type" value="Genomic_DNA"/>
</dbReference>
<evidence type="ECO:0000256" key="13">
    <source>
        <dbReference type="RuleBase" id="RU366076"/>
    </source>
</evidence>
<evidence type="ECO:0000256" key="11">
    <source>
        <dbReference type="PIRSR" id="PIRSR639383-3"/>
    </source>
</evidence>
<dbReference type="InterPro" id="IPR039383">
    <property type="entry name" value="FHIT"/>
</dbReference>
<comment type="subunit">
    <text evidence="2">Homotetramer.</text>
</comment>
<dbReference type="PROSITE" id="PS50263">
    <property type="entry name" value="CN_HYDROLASE"/>
    <property type="match status" value="1"/>
</dbReference>
<dbReference type="PANTHER" id="PTHR23088:SF27">
    <property type="entry name" value="DEAMINATED GLUTATHIONE AMIDASE"/>
    <property type="match status" value="1"/>
</dbReference>
<name>A0ABD3UX11_SINWO</name>
<feature type="binding site" evidence="10">
    <location>
        <position position="424"/>
    </location>
    <ligand>
        <name>substrate</name>
    </ligand>
</feature>
<keyword evidence="3 13" id="KW-0547">Nucleotide-binding</keyword>
<dbReference type="EC" id="3.6.1.29" evidence="13"/>
<evidence type="ECO:0000313" key="17">
    <source>
        <dbReference type="EMBL" id="KAL3853722.1"/>
    </source>
</evidence>
<dbReference type="AlphaFoldDB" id="A0ABD3UX11"/>
<comment type="catalytic activity">
    <reaction evidence="6 13">
        <text>P(1),P(3)-bis(5'-adenosyl) triphosphate + H2O = AMP + ADP + 2 H(+)</text>
        <dbReference type="Rhea" id="RHEA:13893"/>
        <dbReference type="ChEBI" id="CHEBI:15377"/>
        <dbReference type="ChEBI" id="CHEBI:15378"/>
        <dbReference type="ChEBI" id="CHEBI:58529"/>
        <dbReference type="ChEBI" id="CHEBI:456215"/>
        <dbReference type="ChEBI" id="CHEBI:456216"/>
        <dbReference type="EC" id="3.6.1.29"/>
    </reaction>
</comment>
<comment type="function">
    <text evidence="7">Cleaves A-5'-PPP-5'A to yield AMP and ADP.</text>
</comment>
<dbReference type="InterPro" id="IPR019808">
    <property type="entry name" value="Histidine_triad_CS"/>
</dbReference>
<dbReference type="InterPro" id="IPR036265">
    <property type="entry name" value="HIT-like_sf"/>
</dbReference>
<evidence type="ECO:0000256" key="14">
    <source>
        <dbReference type="SAM" id="MobiDB-lite"/>
    </source>
</evidence>
<protein>
    <recommendedName>
        <fullName evidence="13">Bis(5'-adenosyl)-triphosphatase</fullName>
        <ecNumber evidence="13">3.6.1.29</ecNumber>
    </recommendedName>
</protein>
<feature type="site" description="Important for induction of apoptosis" evidence="11">
    <location>
        <position position="455"/>
    </location>
</feature>
<dbReference type="InterPro" id="IPR001110">
    <property type="entry name" value="UPF0012_CS"/>
</dbReference>
<feature type="domain" description="CN hydrolase" evidence="15">
    <location>
        <begin position="57"/>
        <end position="306"/>
    </location>
</feature>
<feature type="short sequence motif" description="Histidine triad motif" evidence="12">
    <location>
        <begin position="435"/>
        <end position="439"/>
    </location>
</feature>
<evidence type="ECO:0000256" key="2">
    <source>
        <dbReference type="ARBA" id="ARBA00011881"/>
    </source>
</evidence>
<evidence type="ECO:0000256" key="5">
    <source>
        <dbReference type="ARBA" id="ARBA00023268"/>
    </source>
</evidence>
<dbReference type="PROSITE" id="PS51084">
    <property type="entry name" value="HIT_2"/>
    <property type="match status" value="1"/>
</dbReference>
<feature type="binding site" evidence="10">
    <location>
        <position position="368"/>
    </location>
    <ligand>
        <name>substrate</name>
    </ligand>
</feature>
<dbReference type="GO" id="GO:0000166">
    <property type="term" value="F:nucleotide binding"/>
    <property type="evidence" value="ECO:0007669"/>
    <property type="project" value="UniProtKB-KW"/>
</dbReference>
<evidence type="ECO:0000256" key="9">
    <source>
        <dbReference type="PIRSR" id="PIRSR639383-1"/>
    </source>
</evidence>
<gene>
    <name evidence="17" type="ORF">ACJMK2_017240</name>
</gene>
<evidence type="ECO:0000256" key="6">
    <source>
        <dbReference type="ARBA" id="ARBA00047780"/>
    </source>
</evidence>
<evidence type="ECO:0000313" key="18">
    <source>
        <dbReference type="Proteomes" id="UP001634394"/>
    </source>
</evidence>
<feature type="region of interest" description="Disordered" evidence="14">
    <location>
        <begin position="462"/>
        <end position="494"/>
    </location>
</feature>